<dbReference type="HOGENOM" id="CLU_142431_0_0_1"/>
<dbReference type="InParanoid" id="A7TQP6"/>
<organism evidence="3">
    <name type="scientific">Vanderwaltozyma polyspora (strain ATCC 22028 / DSM 70294 / BCRC 21397 / CBS 2163 / NBRC 10782 / NRRL Y-8283 / UCD 57-17)</name>
    <name type="common">Kluyveromyces polysporus</name>
    <dbReference type="NCBI Taxonomy" id="436907"/>
    <lineage>
        <taxon>Eukaryota</taxon>
        <taxon>Fungi</taxon>
        <taxon>Dikarya</taxon>
        <taxon>Ascomycota</taxon>
        <taxon>Saccharomycotina</taxon>
        <taxon>Saccharomycetes</taxon>
        <taxon>Saccharomycetales</taxon>
        <taxon>Saccharomycetaceae</taxon>
        <taxon>Vanderwaltozyma</taxon>
    </lineage>
</organism>
<keyword evidence="3" id="KW-1185">Reference proteome</keyword>
<dbReference type="OrthoDB" id="4065731at2759"/>
<name>A7TQP6_VANPO</name>
<dbReference type="Pfam" id="PF12716">
    <property type="entry name" value="Apq12"/>
    <property type="match status" value="1"/>
</dbReference>
<keyword evidence="1" id="KW-0812">Transmembrane</keyword>
<dbReference type="KEGG" id="vpo:Kpol_1063p1"/>
<dbReference type="OMA" id="TCIGIYM"/>
<dbReference type="Proteomes" id="UP000000267">
    <property type="component" value="Unassembled WGS sequence"/>
</dbReference>
<feature type="transmembrane region" description="Helical" evidence="1">
    <location>
        <begin position="67"/>
        <end position="85"/>
    </location>
</feature>
<dbReference type="AlphaFoldDB" id="A7TQP6"/>
<dbReference type="EMBL" id="DS480462">
    <property type="protein sequence ID" value="EDO15391.1"/>
    <property type="molecule type" value="Genomic_DNA"/>
</dbReference>
<reference evidence="2 3" key="1">
    <citation type="journal article" date="2007" name="Proc. Natl. Acad. Sci. U.S.A.">
        <title>Independent sorting-out of thousands of duplicated gene pairs in two yeast species descended from a whole-genome duplication.</title>
        <authorList>
            <person name="Scannell D.R."/>
            <person name="Frank A.C."/>
            <person name="Conant G.C."/>
            <person name="Byrne K.P."/>
            <person name="Woolfit M."/>
            <person name="Wolfe K.H."/>
        </authorList>
    </citation>
    <scope>NUCLEOTIDE SEQUENCE [LARGE SCALE GENOMIC DNA]</scope>
    <source>
        <strain evidence="3">ATCC 22028 / DSM 70294 / BCRC 21397 / CBS 2163 / NBRC 10782 / NRRL Y-8283 / UCD 57-17</strain>
    </source>
</reference>
<evidence type="ECO:0000313" key="3">
    <source>
        <dbReference type="Proteomes" id="UP000000267"/>
    </source>
</evidence>
<dbReference type="RefSeq" id="XP_001643249.1">
    <property type="nucleotide sequence ID" value="XM_001643199.1"/>
</dbReference>
<evidence type="ECO:0000313" key="2">
    <source>
        <dbReference type="EMBL" id="EDO15391.1"/>
    </source>
</evidence>
<keyword evidence="1" id="KW-0472">Membrane</keyword>
<sequence length="146" mass="17185">MEAHPEEQIQKYISIFLWNIIRIIQFIIPVIASFSKEHPTLFLSLFSLFALYVIYRIFSNIISIIRRLFYILIILFGVFCYLRGFDQVLGKDIPMLYKLLIQDKNFETAIVQWTAYLTSTSVNGSAILFNFVKARVVEYVQDITRD</sequence>
<dbReference type="PhylomeDB" id="A7TQP6"/>
<proteinExistence type="predicted"/>
<feature type="transmembrane region" description="Helical" evidence="1">
    <location>
        <begin position="12"/>
        <end position="32"/>
    </location>
</feature>
<dbReference type="GeneID" id="5543486"/>
<dbReference type="eggNOG" id="ENOG502SA02">
    <property type="taxonomic scope" value="Eukaryota"/>
</dbReference>
<dbReference type="InterPro" id="IPR024316">
    <property type="entry name" value="APQ12"/>
</dbReference>
<accession>A7TQP6</accession>
<keyword evidence="1" id="KW-1133">Transmembrane helix</keyword>
<feature type="transmembrane region" description="Helical" evidence="1">
    <location>
        <begin position="38"/>
        <end position="55"/>
    </location>
</feature>
<gene>
    <name evidence="2" type="ORF">Kpol_1063p1</name>
</gene>
<protein>
    <submittedName>
        <fullName evidence="2">Uncharacterized protein</fullName>
    </submittedName>
</protein>
<evidence type="ECO:0000256" key="1">
    <source>
        <dbReference type="SAM" id="Phobius"/>
    </source>
</evidence>